<dbReference type="Pfam" id="PF00583">
    <property type="entry name" value="Acetyltransf_1"/>
    <property type="match status" value="1"/>
</dbReference>
<dbReference type="SUPFAM" id="SSF55729">
    <property type="entry name" value="Acyl-CoA N-acyltransferases (Nat)"/>
    <property type="match status" value="1"/>
</dbReference>
<dbReference type="AlphaFoldDB" id="D6Z858"/>
<dbReference type="CDD" id="cd04301">
    <property type="entry name" value="NAT_SF"/>
    <property type="match status" value="1"/>
</dbReference>
<dbReference type="InterPro" id="IPR050832">
    <property type="entry name" value="Bact_Acetyltransf"/>
</dbReference>
<dbReference type="STRING" id="640132.Srot_1677"/>
<proteinExistence type="predicted"/>
<gene>
    <name evidence="4" type="ordered locus">Srot_1677</name>
</gene>
<name>D6Z858_SEGRD</name>
<dbReference type="Proteomes" id="UP000002247">
    <property type="component" value="Chromosome"/>
</dbReference>
<accession>D6Z858</accession>
<evidence type="ECO:0000256" key="2">
    <source>
        <dbReference type="ARBA" id="ARBA00023315"/>
    </source>
</evidence>
<evidence type="ECO:0000259" key="3">
    <source>
        <dbReference type="PROSITE" id="PS51186"/>
    </source>
</evidence>
<keyword evidence="5" id="KW-1185">Reference proteome</keyword>
<evidence type="ECO:0000313" key="5">
    <source>
        <dbReference type="Proteomes" id="UP000002247"/>
    </source>
</evidence>
<protein>
    <submittedName>
        <fullName evidence="4">GCN5-related N-acetyltransferase</fullName>
    </submittedName>
</protein>
<dbReference type="PANTHER" id="PTHR43877">
    <property type="entry name" value="AMINOALKYLPHOSPHONATE N-ACETYLTRANSFERASE-RELATED-RELATED"/>
    <property type="match status" value="1"/>
</dbReference>
<dbReference type="GO" id="GO:0016747">
    <property type="term" value="F:acyltransferase activity, transferring groups other than amino-acyl groups"/>
    <property type="evidence" value="ECO:0007669"/>
    <property type="project" value="InterPro"/>
</dbReference>
<dbReference type="InterPro" id="IPR016181">
    <property type="entry name" value="Acyl_CoA_acyltransferase"/>
</dbReference>
<evidence type="ECO:0000313" key="4">
    <source>
        <dbReference type="EMBL" id="ADG98138.1"/>
    </source>
</evidence>
<dbReference type="Gene3D" id="3.40.630.30">
    <property type="match status" value="1"/>
</dbReference>
<keyword evidence="1 4" id="KW-0808">Transferase</keyword>
<dbReference type="InterPro" id="IPR000182">
    <property type="entry name" value="GNAT_dom"/>
</dbReference>
<reference evidence="4 5" key="1">
    <citation type="journal article" date="2010" name="Stand. Genomic Sci.">
        <title>Complete genome sequence of Segniliparus rotundus type strain (CDC 1076).</title>
        <authorList>
            <person name="Sikorski J."/>
            <person name="Lapidus A."/>
            <person name="Copeland A."/>
            <person name="Misra M."/>
            <person name="Glavina Del Rio T."/>
            <person name="Nolan M."/>
            <person name="Lucas S."/>
            <person name="Chen F."/>
            <person name="Tice H."/>
            <person name="Cheng J.F."/>
            <person name="Jando M."/>
            <person name="Schneider S."/>
            <person name="Bruce D."/>
            <person name="Goodwin L."/>
            <person name="Pitluck S."/>
            <person name="Liolios K."/>
            <person name="Mikhailova N."/>
            <person name="Pati A."/>
            <person name="Ivanova N."/>
            <person name="Mavromatis K."/>
            <person name="Chen A."/>
            <person name="Palaniappan K."/>
            <person name="Chertkov O."/>
            <person name="Land M."/>
            <person name="Hauser L."/>
            <person name="Chang Y.J."/>
            <person name="Jeffries C.D."/>
            <person name="Brettin T."/>
            <person name="Detter J.C."/>
            <person name="Han C."/>
            <person name="Rohde M."/>
            <person name="Goker M."/>
            <person name="Bristow J."/>
            <person name="Eisen J.A."/>
            <person name="Markowitz V."/>
            <person name="Hugenholtz P."/>
            <person name="Kyrpides N.C."/>
            <person name="Klenk H.P."/>
        </authorList>
    </citation>
    <scope>NUCLEOTIDE SEQUENCE [LARGE SCALE GENOMIC DNA]</scope>
    <source>
        <strain evidence="5">ATCC BAA-972 / CDC 1076 / CIP 108378 / DSM 44985 / JCM 13578</strain>
    </source>
</reference>
<dbReference type="KEGG" id="srt:Srot_1677"/>
<dbReference type="EMBL" id="CP001958">
    <property type="protein sequence ID" value="ADG98138.1"/>
    <property type="molecule type" value="Genomic_DNA"/>
</dbReference>
<keyword evidence="2" id="KW-0012">Acyltransferase</keyword>
<feature type="domain" description="N-acetyltransferase" evidence="3">
    <location>
        <begin position="9"/>
        <end position="178"/>
    </location>
</feature>
<organism evidence="4 5">
    <name type="scientific">Segniliparus rotundus (strain ATCC BAA-972 / CDC 1076 / CIP 108378 / DSM 44985 / JCM 13578)</name>
    <dbReference type="NCBI Taxonomy" id="640132"/>
    <lineage>
        <taxon>Bacteria</taxon>
        <taxon>Bacillati</taxon>
        <taxon>Actinomycetota</taxon>
        <taxon>Actinomycetes</taxon>
        <taxon>Mycobacteriales</taxon>
        <taxon>Segniliparaceae</taxon>
        <taxon>Segniliparus</taxon>
    </lineage>
</organism>
<sequence length="178" mass="20130">MPSHLEDPITYASPGEHDHAALRAMARRSFSETFARLHEPSSFAEFLDCSYGEDGTMAHDLNDPAVRWLAGLHRGEPVGYAKLTPLRAPAPRPLPGSVELQQIYVLADWHGRGVADRLMQWALAAATELRAPQMYLTVFDHNERAKRLYRRHGFVEVGRCAFVLGGRAHDDRIWLRDM</sequence>
<dbReference type="PROSITE" id="PS51186">
    <property type="entry name" value="GNAT"/>
    <property type="match status" value="1"/>
</dbReference>
<dbReference type="eggNOG" id="COG0456">
    <property type="taxonomic scope" value="Bacteria"/>
</dbReference>
<dbReference type="RefSeq" id="WP_013138591.1">
    <property type="nucleotide sequence ID" value="NC_014168.1"/>
</dbReference>
<dbReference type="HOGENOM" id="CLU_013985_18_0_11"/>
<evidence type="ECO:0000256" key="1">
    <source>
        <dbReference type="ARBA" id="ARBA00022679"/>
    </source>
</evidence>